<dbReference type="EMBL" id="CP098611">
    <property type="protein sequence ID" value="USR90740.1"/>
    <property type="molecule type" value="Genomic_DNA"/>
</dbReference>
<evidence type="ECO:0000313" key="2">
    <source>
        <dbReference type="Proteomes" id="UP001056708"/>
    </source>
</evidence>
<proteinExistence type="predicted"/>
<sequence>MQHLRQTTLEKRDRIFAANSNPVFDRAKANIVWREDLYNDVKQHLDAIADQLAIELQEQCSILIAYMTEQLWGSSQVESRLIDNSDYYLEKLQHSLRVLYLRFARPVAEALIRSPVKSDTRRSIIKNLGVDIEILDNYYSGDEPALRVLKRYANYGFQLLLDSALRQEVLGVREITSLIEAFDEFKNPEDEVIFEVETDIKIFEEYLQFAVFNAASLESYALQELQGLLDKFRDLKGAWDGVAMNEWYRGNPALLSELPAALQPQELNLEVSDRLRQLGTVIAQMQTGLSGSP</sequence>
<organism evidence="1 2">
    <name type="scientific">Phormidium yuhuli AB48</name>
    <dbReference type="NCBI Taxonomy" id="2940671"/>
    <lineage>
        <taxon>Bacteria</taxon>
        <taxon>Bacillati</taxon>
        <taxon>Cyanobacteriota</taxon>
        <taxon>Cyanophyceae</taxon>
        <taxon>Oscillatoriophycideae</taxon>
        <taxon>Oscillatoriales</taxon>
        <taxon>Oscillatoriaceae</taxon>
        <taxon>Phormidium</taxon>
        <taxon>Phormidium yuhuli</taxon>
    </lineage>
</organism>
<accession>A0ABY5AP01</accession>
<protein>
    <submittedName>
        <fullName evidence="1">Uncharacterized protein</fullName>
    </submittedName>
</protein>
<dbReference type="Proteomes" id="UP001056708">
    <property type="component" value="Chromosome"/>
</dbReference>
<name>A0ABY5AP01_9CYAN</name>
<reference evidence="1" key="1">
    <citation type="submission" date="2022-06" db="EMBL/GenBank/DDBJ databases">
        <title>Genome sequence of Phormidium yuhuli AB48 isolated from an industrial photobioreactor environment.</title>
        <authorList>
            <person name="Qiu Y."/>
            <person name="Noonan A.J.C."/>
            <person name="Dofher K."/>
            <person name="Koch M."/>
            <person name="Kieft B."/>
            <person name="Lin X."/>
            <person name="Ziels R.M."/>
            <person name="Hallam S.J."/>
        </authorList>
    </citation>
    <scope>NUCLEOTIDE SEQUENCE</scope>
    <source>
        <strain evidence="1">AB48</strain>
    </source>
</reference>
<evidence type="ECO:0000313" key="1">
    <source>
        <dbReference type="EMBL" id="USR90740.1"/>
    </source>
</evidence>
<gene>
    <name evidence="1" type="ORF">NEA10_18250</name>
</gene>
<keyword evidence="2" id="KW-1185">Reference proteome</keyword>
<dbReference type="RefSeq" id="WP_252662764.1">
    <property type="nucleotide sequence ID" value="NZ_CP098611.1"/>
</dbReference>